<dbReference type="CDD" id="cd20595">
    <property type="entry name" value="CYCLIN_CCNT1_rpt1"/>
    <property type="match status" value="1"/>
</dbReference>
<feature type="region of interest" description="Disordered" evidence="19">
    <location>
        <begin position="307"/>
        <end position="386"/>
    </location>
</feature>
<feature type="compositionally biased region" description="Basic and acidic residues" evidence="19">
    <location>
        <begin position="487"/>
        <end position="499"/>
    </location>
</feature>
<feature type="domain" description="Cyclin-like" evidence="20">
    <location>
        <begin position="44"/>
        <end position="143"/>
    </location>
</feature>
<evidence type="ECO:0000256" key="9">
    <source>
        <dbReference type="ARBA" id="ARBA00022990"/>
    </source>
</evidence>
<dbReference type="OrthoDB" id="25002at2759"/>
<dbReference type="CDD" id="cd20597">
    <property type="entry name" value="CYCLIN_CCNT1_rpt2"/>
    <property type="match status" value="1"/>
</dbReference>
<dbReference type="Pfam" id="PF00134">
    <property type="entry name" value="Cyclin_N"/>
    <property type="match status" value="1"/>
</dbReference>
<evidence type="ECO:0000256" key="15">
    <source>
        <dbReference type="ARBA" id="ARBA00023306"/>
    </source>
</evidence>
<feature type="compositionally biased region" description="Basic and acidic residues" evidence="19">
    <location>
        <begin position="508"/>
        <end position="517"/>
    </location>
</feature>
<dbReference type="InterPro" id="IPR036915">
    <property type="entry name" value="Cyclin-like_sf"/>
</dbReference>
<dbReference type="Pfam" id="PF21797">
    <property type="entry name" value="CycT2-like_C"/>
    <property type="match status" value="1"/>
</dbReference>
<comment type="similarity">
    <text evidence="2">Belongs to the cyclin family. Cyclin C subfamily.</text>
</comment>
<evidence type="ECO:0000313" key="22">
    <source>
        <dbReference type="Proteomes" id="UP000472261"/>
    </source>
</evidence>
<dbReference type="GO" id="GO:0005634">
    <property type="term" value="C:nucleus"/>
    <property type="evidence" value="ECO:0007669"/>
    <property type="project" value="UniProtKB-SubCell"/>
</dbReference>
<keyword evidence="9" id="KW-0007">Acetylation</keyword>
<dbReference type="InterPro" id="IPR047320">
    <property type="entry name" value="CYCLIN_CCNT1_rpt2"/>
</dbReference>
<evidence type="ECO:0000256" key="8">
    <source>
        <dbReference type="ARBA" id="ARBA00022843"/>
    </source>
</evidence>
<organism evidence="21 22">
    <name type="scientific">Phasianus colchicus</name>
    <name type="common">Common pheasant</name>
    <dbReference type="NCBI Taxonomy" id="9054"/>
    <lineage>
        <taxon>Eukaryota</taxon>
        <taxon>Metazoa</taxon>
        <taxon>Chordata</taxon>
        <taxon>Craniata</taxon>
        <taxon>Vertebrata</taxon>
        <taxon>Euteleostomi</taxon>
        <taxon>Archelosauria</taxon>
        <taxon>Archosauria</taxon>
        <taxon>Dinosauria</taxon>
        <taxon>Saurischia</taxon>
        <taxon>Theropoda</taxon>
        <taxon>Coelurosauria</taxon>
        <taxon>Aves</taxon>
        <taxon>Neognathae</taxon>
        <taxon>Galloanserae</taxon>
        <taxon>Galliformes</taxon>
        <taxon>Phasianidae</taxon>
        <taxon>Phasianinae</taxon>
        <taxon>Phasianus</taxon>
    </lineage>
</organism>
<feature type="compositionally biased region" description="Pro residues" evidence="19">
    <location>
        <begin position="710"/>
        <end position="726"/>
    </location>
</feature>
<dbReference type="PANTHER" id="PTHR10026">
    <property type="entry name" value="CYCLIN"/>
    <property type="match status" value="1"/>
</dbReference>
<feature type="compositionally biased region" description="Basic residues" evidence="19">
    <location>
        <begin position="518"/>
        <end position="539"/>
    </location>
</feature>
<keyword evidence="12 18" id="KW-0195">Cyclin</keyword>
<comment type="subcellular location">
    <subcellularLocation>
        <location evidence="1">Nucleus</location>
    </subcellularLocation>
</comment>
<dbReference type="CTD" id="904"/>
<evidence type="ECO:0000256" key="10">
    <source>
        <dbReference type="ARBA" id="ARBA00023015"/>
    </source>
</evidence>
<proteinExistence type="inferred from homology"/>
<reference evidence="21" key="1">
    <citation type="submission" date="2025-08" db="UniProtKB">
        <authorList>
            <consortium name="Ensembl"/>
        </authorList>
    </citation>
    <scope>IDENTIFICATION</scope>
</reference>
<dbReference type="GO" id="GO:0006357">
    <property type="term" value="P:regulation of transcription by RNA polymerase II"/>
    <property type="evidence" value="ECO:0007669"/>
    <property type="project" value="InterPro"/>
</dbReference>
<keyword evidence="8" id="KW-0832">Ubl conjugation</keyword>
<evidence type="ECO:0000256" key="11">
    <source>
        <dbReference type="ARBA" id="ARBA00023054"/>
    </source>
</evidence>
<sequence>MEASAGGGAARRWYFSREQLDRSPSRRAGLDPDKELSYRQQAANLLQDMGQRLNVSQLTINTAIVYMHRFYMVQSFTQFHRNSVAPAALFLAAKVEEQPRKLDYVIKVAHACLHPQEPPPDTRSEAYLQQAQDLVILESIILQTLGFEITIDHPHTHVVKCTQLVRASKDLAQTSYFMATNSLHLTTFSLQYTPPVVACVCIHLACKWSNWEIPVSTDGKHWWEYVDGTVTLELLDELTHEFLQILEKTPNRLKRIRNWRASQAARKSKADEHGEDEGLSEQTILNMISRNNSSDMNIAGLMSMSTSSTAAAGPSMPAAADSPGAQSAADAAPAERWLSQHPPSKLDATQSHRTNESTAGAEHPSQQQQDGAGYAKQGAKNAPSAKVSLKEYRAKHAEELAAQKRQLENMEANVRSQYAYAAKNLLVQQQREREVQQDGNPSPIILKIPIAENAERPPGPEKGDKTSALKLRIPMGGGGGERPLPSKQEEIKMRIKVPSERPGASDDGGTKSRGEHKEKHKGHSSNHHHHNHHSHKHLHPQLGAGPSAALSKRPGDSKHAGPPAGAAPHKSYGLFGSSRKRPPPPEEGAAHEHQPKVSKGPKGPAAPFPYQHLPGGHSSDAIPALPTLPSAPNKARGGTHGKSDKGPAGANGHNASQPSDYQDTVNMLHSLLSAQGMQPSQAPPFEFHAYGELLNPRQSGRPANTDRPRPPPLPSEPPPPLPPLPK</sequence>
<dbReference type="InterPro" id="IPR043198">
    <property type="entry name" value="Cyclin/Ssn8"/>
</dbReference>
<evidence type="ECO:0000313" key="21">
    <source>
        <dbReference type="Ensembl" id="ENSPCLP00000019114.1"/>
    </source>
</evidence>
<feature type="compositionally biased region" description="Basic and acidic residues" evidence="19">
    <location>
        <begin position="453"/>
        <end position="467"/>
    </location>
</feature>
<evidence type="ECO:0000256" key="13">
    <source>
        <dbReference type="ARBA" id="ARBA00023163"/>
    </source>
</evidence>
<evidence type="ECO:0000256" key="19">
    <source>
        <dbReference type="SAM" id="MobiDB-lite"/>
    </source>
</evidence>
<evidence type="ECO:0000256" key="5">
    <source>
        <dbReference type="ARBA" id="ARBA00022553"/>
    </source>
</evidence>
<evidence type="ECO:0000256" key="7">
    <source>
        <dbReference type="ARBA" id="ARBA00022765"/>
    </source>
</evidence>
<comment type="subunit">
    <text evidence="17">Cyclin-T1 is the predominant cyclin that associates with CDK9 to form a heterodimer called P-TEFb. P-TEFb forms a complex with AFF4/AF5Q31. Component of a complex which is at least composed of HTATSF1/Tat-SF1, P-TEFb complex, RNA pol II, SUPT5H, and NCL/nucleolin. Component of the 7SK snRNP complex at least composed of P-TEFb (composed of CDK9 and CCNT1/cyclin-T1), HEXIM1, HEXIM2, BCDIN3, SART3 proteins and 7SK and U6 snRNAs. Interacts (via central region) with ZMYND8 (via N-terminus); the interaction is direct and the association appears to occur between homodimeric ZMYND8 and the activated form of the P-TEFb complex. Interacts with BRD4, targets chromatin binding. Interacts with JMJD6. Interacts with MDFIC. Interacts with HSF1. Interacts with HTATSF1. Interacts with TBX21.</text>
</comment>
<evidence type="ECO:0000256" key="16">
    <source>
        <dbReference type="ARBA" id="ARBA00045498"/>
    </source>
</evidence>
<dbReference type="InterPro" id="IPR006671">
    <property type="entry name" value="Cyclin_N"/>
</dbReference>
<dbReference type="Proteomes" id="UP000472261">
    <property type="component" value="Unplaced"/>
</dbReference>
<keyword evidence="14" id="KW-0539">Nucleus</keyword>
<reference evidence="21" key="2">
    <citation type="submission" date="2025-09" db="UniProtKB">
        <authorList>
            <consortium name="Ensembl"/>
        </authorList>
    </citation>
    <scope>IDENTIFICATION</scope>
</reference>
<dbReference type="FunFam" id="1.10.472.10:FF:000004">
    <property type="entry name" value="Cyclin T2"/>
    <property type="match status" value="1"/>
</dbReference>
<keyword evidence="7" id="KW-0013">ADP-ribosylation</keyword>
<evidence type="ECO:0000256" key="14">
    <source>
        <dbReference type="ARBA" id="ARBA00023242"/>
    </source>
</evidence>
<dbReference type="SUPFAM" id="SSF47954">
    <property type="entry name" value="Cyclin-like"/>
    <property type="match status" value="2"/>
</dbReference>
<keyword evidence="15" id="KW-0131">Cell cycle</keyword>
<evidence type="ECO:0000256" key="12">
    <source>
        <dbReference type="ARBA" id="ARBA00023127"/>
    </source>
</evidence>
<evidence type="ECO:0000256" key="6">
    <source>
        <dbReference type="ARBA" id="ARBA00022618"/>
    </source>
</evidence>
<keyword evidence="10" id="KW-0805">Transcription regulation</keyword>
<dbReference type="RefSeq" id="XP_031464304.1">
    <property type="nucleotide sequence ID" value="XM_031608444.1"/>
</dbReference>
<gene>
    <name evidence="21" type="primary">CCNT1</name>
</gene>
<feature type="compositionally biased region" description="Polar residues" evidence="19">
    <location>
        <begin position="653"/>
        <end position="680"/>
    </location>
</feature>
<evidence type="ECO:0000256" key="17">
    <source>
        <dbReference type="ARBA" id="ARBA00046481"/>
    </source>
</evidence>
<dbReference type="KEGG" id="pcoc:116238642"/>
<dbReference type="Ensembl" id="ENSPCLT00000025485.1">
    <property type="protein sequence ID" value="ENSPCLP00000019114.1"/>
    <property type="gene ID" value="ENSPCLG00000016031.1"/>
</dbReference>
<keyword evidence="5" id="KW-0597">Phosphoprotein</keyword>
<evidence type="ECO:0000259" key="20">
    <source>
        <dbReference type="SMART" id="SM00385"/>
    </source>
</evidence>
<accession>A0A669QEI6</accession>
<feature type="region of interest" description="Disordered" evidence="19">
    <location>
        <begin position="449"/>
        <end position="726"/>
    </location>
</feature>
<dbReference type="OMA" id="TWSGKGQ"/>
<feature type="compositionally biased region" description="Polar residues" evidence="19">
    <location>
        <begin position="347"/>
        <end position="370"/>
    </location>
</feature>
<keyword evidence="13" id="KW-0804">Transcription</keyword>
<evidence type="ECO:0000256" key="1">
    <source>
        <dbReference type="ARBA" id="ARBA00004123"/>
    </source>
</evidence>
<keyword evidence="11" id="KW-0175">Coiled coil</keyword>
<keyword evidence="4" id="KW-1017">Isopeptide bond</keyword>
<evidence type="ECO:0000256" key="4">
    <source>
        <dbReference type="ARBA" id="ARBA00022499"/>
    </source>
</evidence>
<dbReference type="GO" id="GO:0051301">
    <property type="term" value="P:cell division"/>
    <property type="evidence" value="ECO:0007669"/>
    <property type="project" value="UniProtKB-KW"/>
</dbReference>
<dbReference type="FunFam" id="1.10.472.10:FF:000009">
    <property type="entry name" value="cyclin-T2 isoform X1"/>
    <property type="match status" value="1"/>
</dbReference>
<evidence type="ECO:0000256" key="18">
    <source>
        <dbReference type="RuleBase" id="RU000383"/>
    </source>
</evidence>
<dbReference type="Gene3D" id="1.10.472.10">
    <property type="entry name" value="Cyclin-like"/>
    <property type="match status" value="2"/>
</dbReference>
<dbReference type="AlphaFoldDB" id="A0A669QEI6"/>
<evidence type="ECO:0000256" key="3">
    <source>
        <dbReference type="ARBA" id="ARBA00020096"/>
    </source>
</evidence>
<dbReference type="SMART" id="SM00385">
    <property type="entry name" value="CYCLIN"/>
    <property type="match status" value="1"/>
</dbReference>
<dbReference type="GeneID" id="116238642"/>
<protein>
    <recommendedName>
        <fullName evidence="3">Cyclin-T1</fullName>
    </recommendedName>
</protein>
<comment type="function">
    <text evidence="16">Regulatory subunit of the cyclin-dependent kinase pair (CDK9/cyclin-T1) complex, also called positive transcription elongation factor B (P-TEFb), which facilitates the transition from abortive to productive elongation by phosphorylating the CTD (C-terminal domain) of the large subunit of RNA polymerase II (RNA Pol II). Required to activate the protein kinase activity of CDK9: acts by mediating formation of liquid-liquid phase separation (LLPS) that enhances binding of P-TEFb to the CTD of RNA Pol II.</text>
</comment>
<keyword evidence="22" id="KW-1185">Reference proteome</keyword>
<name>A0A669QEI6_PHACC</name>
<keyword evidence="6" id="KW-0132">Cell division</keyword>
<dbReference type="InterPro" id="IPR013763">
    <property type="entry name" value="Cyclin-like_dom"/>
</dbReference>
<dbReference type="GO" id="GO:0016538">
    <property type="term" value="F:cyclin-dependent protein serine/threonine kinase regulator activity"/>
    <property type="evidence" value="ECO:0007669"/>
    <property type="project" value="InterPro"/>
</dbReference>
<evidence type="ECO:0000256" key="2">
    <source>
        <dbReference type="ARBA" id="ARBA00008638"/>
    </source>
</evidence>
<feature type="compositionally biased region" description="Low complexity" evidence="19">
    <location>
        <begin position="307"/>
        <end position="334"/>
    </location>
</feature>